<proteinExistence type="predicted"/>
<comment type="caution">
    <text evidence="2">The sequence shown here is derived from an EMBL/GenBank/DDBJ whole genome shotgun (WGS) entry which is preliminary data.</text>
</comment>
<dbReference type="AlphaFoldDB" id="A0A7X3H0Q9"/>
<dbReference type="EMBL" id="WTKP01000005">
    <property type="protein sequence ID" value="MWJ28406.1"/>
    <property type="molecule type" value="Genomic_DNA"/>
</dbReference>
<dbReference type="RefSeq" id="WP_160418757.1">
    <property type="nucleotide sequence ID" value="NZ_WTKP01000005.1"/>
</dbReference>
<keyword evidence="1" id="KW-1133">Transmembrane helix</keyword>
<organism evidence="2 3">
    <name type="scientific">Vreelandella zhuhanensis</name>
    <dbReference type="NCBI Taxonomy" id="2684210"/>
    <lineage>
        <taxon>Bacteria</taxon>
        <taxon>Pseudomonadati</taxon>
        <taxon>Pseudomonadota</taxon>
        <taxon>Gammaproteobacteria</taxon>
        <taxon>Oceanospirillales</taxon>
        <taxon>Halomonadaceae</taxon>
        <taxon>Vreelandella</taxon>
    </lineage>
</organism>
<gene>
    <name evidence="2" type="ORF">GPM19_09330</name>
</gene>
<feature type="transmembrane region" description="Helical" evidence="1">
    <location>
        <begin position="12"/>
        <end position="30"/>
    </location>
</feature>
<keyword evidence="1" id="KW-0812">Transmembrane</keyword>
<dbReference type="PROSITE" id="PS51257">
    <property type="entry name" value="PROKAR_LIPOPROTEIN"/>
    <property type="match status" value="1"/>
</dbReference>
<reference evidence="2 3" key="1">
    <citation type="submission" date="2019-12" db="EMBL/GenBank/DDBJ databases">
        <title>Halomonas rutogse sp. nov. isolated from two lakes on Tibetan Plateau.</title>
        <authorList>
            <person name="Gao P."/>
        </authorList>
    </citation>
    <scope>NUCLEOTIDE SEQUENCE [LARGE SCALE GENOMIC DNA]</scope>
    <source>
        <strain evidence="2 3">ZH2S</strain>
    </source>
</reference>
<evidence type="ECO:0000313" key="3">
    <source>
        <dbReference type="Proteomes" id="UP000437638"/>
    </source>
</evidence>
<name>A0A7X3H0Q9_9GAMM</name>
<dbReference type="Proteomes" id="UP000437638">
    <property type="component" value="Unassembled WGS sequence"/>
</dbReference>
<keyword evidence="1" id="KW-0472">Membrane</keyword>
<protein>
    <submittedName>
        <fullName evidence="2">Uncharacterized protein</fullName>
    </submittedName>
</protein>
<keyword evidence="3" id="KW-1185">Reference proteome</keyword>
<evidence type="ECO:0000256" key="1">
    <source>
        <dbReference type="SAM" id="Phobius"/>
    </source>
</evidence>
<accession>A0A7X3H0Q9</accession>
<sequence>MQQSLRRWLSAMSIAIMITTLAGCGTLLYPERKGQLTGDIDPVVAVANGIGLLFFIVPGVIAYAVDFSNGTIYLPNSQSASIDALKLDNSIDIATLDRLLSEKAGRPVSVESEQLLIEEVDSLEEALALVRMSGVHDQKRLELL</sequence>
<feature type="transmembrane region" description="Helical" evidence="1">
    <location>
        <begin position="42"/>
        <end position="65"/>
    </location>
</feature>
<evidence type="ECO:0000313" key="2">
    <source>
        <dbReference type="EMBL" id="MWJ28406.1"/>
    </source>
</evidence>